<comment type="caution">
    <text evidence="1">The sequence shown here is derived from an EMBL/GenBank/DDBJ whole genome shotgun (WGS) entry which is preliminary data.</text>
</comment>
<keyword evidence="2" id="KW-1185">Reference proteome</keyword>
<dbReference type="EMBL" id="QREG01000032">
    <property type="protein sequence ID" value="RED92202.1"/>
    <property type="molecule type" value="Genomic_DNA"/>
</dbReference>
<dbReference type="RefSeq" id="WP_147303054.1">
    <property type="nucleotide sequence ID" value="NZ_QREG01000032.1"/>
</dbReference>
<organism evidence="1 2">
    <name type="scientific">Marinoscillum furvescens DSM 4134</name>
    <dbReference type="NCBI Taxonomy" id="1122208"/>
    <lineage>
        <taxon>Bacteria</taxon>
        <taxon>Pseudomonadati</taxon>
        <taxon>Bacteroidota</taxon>
        <taxon>Cytophagia</taxon>
        <taxon>Cytophagales</taxon>
        <taxon>Reichenbachiellaceae</taxon>
        <taxon>Marinoscillum</taxon>
    </lineage>
</organism>
<accession>A0A3D9KY11</accession>
<dbReference type="Proteomes" id="UP000256779">
    <property type="component" value="Unassembled WGS sequence"/>
</dbReference>
<proteinExistence type="predicted"/>
<evidence type="ECO:0000313" key="1">
    <source>
        <dbReference type="EMBL" id="RED92202.1"/>
    </source>
</evidence>
<evidence type="ECO:0000313" key="2">
    <source>
        <dbReference type="Proteomes" id="UP000256779"/>
    </source>
</evidence>
<reference evidence="1 2" key="1">
    <citation type="submission" date="2018-07" db="EMBL/GenBank/DDBJ databases">
        <title>Genomic Encyclopedia of Type Strains, Phase IV (KMG-IV): sequencing the most valuable type-strain genomes for metagenomic binning, comparative biology and taxonomic classification.</title>
        <authorList>
            <person name="Goeker M."/>
        </authorList>
    </citation>
    <scope>NUCLEOTIDE SEQUENCE [LARGE SCALE GENOMIC DNA]</scope>
    <source>
        <strain evidence="1 2">DSM 4134</strain>
    </source>
</reference>
<sequence length="77" mass="8755">MNEPITLSDEQREEITLIYEQCLEAVQSLKPTDVEGLHKLQEDKNNRVRGILTQDQYRAFEAATVTAYRPGESSTGK</sequence>
<dbReference type="AlphaFoldDB" id="A0A3D9KY11"/>
<gene>
    <name evidence="1" type="ORF">C7460_13214</name>
</gene>
<name>A0A3D9KY11_MARFU</name>
<protein>
    <submittedName>
        <fullName evidence="1">Uncharacterized protein</fullName>
    </submittedName>
</protein>